<dbReference type="EMBL" id="SBIW01000006">
    <property type="protein sequence ID" value="RWY50935.1"/>
    <property type="molecule type" value="Genomic_DNA"/>
</dbReference>
<name>A0A444MMJ6_9SPHI</name>
<dbReference type="AlphaFoldDB" id="A0A444MMJ6"/>
<dbReference type="Proteomes" id="UP000286701">
    <property type="component" value="Unassembled WGS sequence"/>
</dbReference>
<proteinExistence type="predicted"/>
<sequence>MKNSIKCIFAALAIAIAATACGGDRGGQHPDSLKADTSVMADSTKAPVSPAPGSNGSAISADTGLDRSGSGGTDIVKKP</sequence>
<keyword evidence="2" id="KW-0732">Signal</keyword>
<evidence type="ECO:0008006" key="5">
    <source>
        <dbReference type="Google" id="ProtNLM"/>
    </source>
</evidence>
<evidence type="ECO:0000256" key="1">
    <source>
        <dbReference type="SAM" id="MobiDB-lite"/>
    </source>
</evidence>
<gene>
    <name evidence="3" type="ORF">EPL05_12745</name>
</gene>
<evidence type="ECO:0000256" key="2">
    <source>
        <dbReference type="SAM" id="SignalP"/>
    </source>
</evidence>
<feature type="region of interest" description="Disordered" evidence="1">
    <location>
        <begin position="23"/>
        <end position="79"/>
    </location>
</feature>
<feature type="chain" id="PRO_5019436443" description="Lipoprotein" evidence="2">
    <location>
        <begin position="23"/>
        <end position="79"/>
    </location>
</feature>
<evidence type="ECO:0000313" key="4">
    <source>
        <dbReference type="Proteomes" id="UP000286701"/>
    </source>
</evidence>
<feature type="signal peptide" evidence="2">
    <location>
        <begin position="1"/>
        <end position="22"/>
    </location>
</feature>
<protein>
    <recommendedName>
        <fullName evidence="5">Lipoprotein</fullName>
    </recommendedName>
</protein>
<dbReference type="RefSeq" id="WP_128534354.1">
    <property type="nucleotide sequence ID" value="NZ_SBIW01000006.1"/>
</dbReference>
<dbReference type="PROSITE" id="PS51257">
    <property type="entry name" value="PROKAR_LIPOPROTEIN"/>
    <property type="match status" value="1"/>
</dbReference>
<evidence type="ECO:0000313" key="3">
    <source>
        <dbReference type="EMBL" id="RWY50935.1"/>
    </source>
</evidence>
<comment type="caution">
    <text evidence="3">The sequence shown here is derived from an EMBL/GenBank/DDBJ whole genome shotgun (WGS) entry which is preliminary data.</text>
</comment>
<dbReference type="OrthoDB" id="681107at2"/>
<keyword evidence="4" id="KW-1185">Reference proteome</keyword>
<reference evidence="3 4" key="1">
    <citation type="submission" date="2019-01" db="EMBL/GenBank/DDBJ databases">
        <title>Mucilaginibacter antarcticum sp. nov., isolated from antarctic soil.</title>
        <authorList>
            <person name="Yan Y.-Q."/>
            <person name="Du Z.-J."/>
        </authorList>
    </citation>
    <scope>NUCLEOTIDE SEQUENCE [LARGE SCALE GENOMIC DNA]</scope>
    <source>
        <strain evidence="3 4">F01003</strain>
    </source>
</reference>
<organism evidence="3 4">
    <name type="scientific">Mucilaginibacter gilvus</name>
    <dbReference type="NCBI Taxonomy" id="2305909"/>
    <lineage>
        <taxon>Bacteria</taxon>
        <taxon>Pseudomonadati</taxon>
        <taxon>Bacteroidota</taxon>
        <taxon>Sphingobacteriia</taxon>
        <taxon>Sphingobacteriales</taxon>
        <taxon>Sphingobacteriaceae</taxon>
        <taxon>Mucilaginibacter</taxon>
    </lineage>
</organism>
<accession>A0A444MMJ6</accession>